<sequence length="70" mass="8055">MLIDKNKKVMQNLFNKLFGSKVGFLPIDPLADGLAEEIIKEQREPQAIRLDVDEIENIRKVLVSCGWQRC</sequence>
<dbReference type="RefSeq" id="WP_232736368.1">
    <property type="nucleotide sequence ID" value="NZ_CP076459.1"/>
</dbReference>
<keyword evidence="2" id="KW-1185">Reference proteome</keyword>
<accession>A0A8F1MA14</accession>
<organism evidence="1 2">
    <name type="scientific">Candidatus Minimicrobia vallesae</name>
    <dbReference type="NCBI Taxonomy" id="2841264"/>
    <lineage>
        <taxon>Bacteria</taxon>
        <taxon>Candidatus Saccharimonadota</taxon>
        <taxon>Candidatus Saccharimonadota incertae sedis</taxon>
        <taxon>Candidatus Minimicrobia</taxon>
    </lineage>
</organism>
<proteinExistence type="predicted"/>
<name>A0A8F1MA14_9BACT</name>
<dbReference type="AlphaFoldDB" id="A0A8F1MA14"/>
<evidence type="ECO:0000313" key="2">
    <source>
        <dbReference type="Proteomes" id="UP000677117"/>
    </source>
</evidence>
<dbReference type="Proteomes" id="UP000677117">
    <property type="component" value="Chromosome"/>
</dbReference>
<dbReference type="KEGG" id="mvl:KOY49_01085"/>
<gene>
    <name evidence="1" type="ORF">KOY49_01085</name>
</gene>
<evidence type="ECO:0000313" key="1">
    <source>
        <dbReference type="EMBL" id="QWQ31596.1"/>
    </source>
</evidence>
<reference evidence="1" key="1">
    <citation type="submission" date="2021-06" db="EMBL/GenBank/DDBJ databases">
        <title>An adapted protocol for Saccharibacteria cultivation: two new species join this phylum of Candidate Phyla Radiations.</title>
        <authorList>
            <person name="Ibrahim A."/>
            <person name="Maatouk M."/>
            <person name="Raoult D."/>
            <person name="Bittar F."/>
        </authorList>
    </citation>
    <scope>NUCLEOTIDE SEQUENCE</scope>
    <source>
        <strain evidence="1">IHU2</strain>
    </source>
</reference>
<protein>
    <submittedName>
        <fullName evidence="1">Uncharacterized protein</fullName>
    </submittedName>
</protein>
<dbReference type="EMBL" id="CP076459">
    <property type="protein sequence ID" value="QWQ31596.1"/>
    <property type="molecule type" value="Genomic_DNA"/>
</dbReference>